<accession>A0A9P1ICB0</accession>
<sequence length="365" mass="40146">MALFIFMTFSAIAVFFLLLIATCLPYTFLKNCCVNASKLTVSILGCASCGVFIATCFLGLVPHVRHQEMELRSNSTITSSYEYIPTTDQLVVIGFVIILIVEQLIHGIGHSIGHSHSSNNSSQPQTTIKLRKFLDEDGDDNVPLVDVDPADDDNDDIIFRQTPNSPGRSCHENNVANSMNIRVWFLLLGMSVHSFFEGVALGVQNDKHAFYQILIAVLFHEVLCCVSYGIQLAKHNASRNYAWISSIFLSATIPIGMVLATTIDGIENETWQRLGRYWLEGLAAGTFVHVALVELLPMELHSDEDGGHGHSHNLIADSTSSSHSHNHSSSSSSHSSKWSSLIKSLFVTGGILLFVFFKALIGTHH</sequence>
<feature type="transmembrane region" description="Helical" evidence="6">
    <location>
        <begin position="209"/>
        <end position="230"/>
    </location>
</feature>
<reference evidence="7" key="1">
    <citation type="submission" date="2022-11" db="EMBL/GenBank/DDBJ databases">
        <authorList>
            <person name="Kikuchi T."/>
        </authorList>
    </citation>
    <scope>NUCLEOTIDE SEQUENCE</scope>
    <source>
        <strain evidence="7">PS1010</strain>
    </source>
</reference>
<evidence type="ECO:0000256" key="6">
    <source>
        <dbReference type="SAM" id="Phobius"/>
    </source>
</evidence>
<feature type="transmembrane region" description="Helical" evidence="6">
    <location>
        <begin position="341"/>
        <end position="361"/>
    </location>
</feature>
<dbReference type="PANTHER" id="PTHR11040:SF208">
    <property type="entry name" value="ZINC_IRON PERMEASE"/>
    <property type="match status" value="1"/>
</dbReference>
<dbReference type="AlphaFoldDB" id="A0A9P1ICB0"/>
<keyword evidence="8" id="KW-1185">Reference proteome</keyword>
<feature type="transmembrane region" description="Helical" evidence="6">
    <location>
        <begin position="183"/>
        <end position="203"/>
    </location>
</feature>
<feature type="region of interest" description="Disordered" evidence="5">
    <location>
        <begin position="311"/>
        <end position="336"/>
    </location>
</feature>
<feature type="transmembrane region" description="Helical" evidence="6">
    <location>
        <begin position="275"/>
        <end position="296"/>
    </location>
</feature>
<evidence type="ECO:0000313" key="8">
    <source>
        <dbReference type="Proteomes" id="UP001152747"/>
    </source>
</evidence>
<evidence type="ECO:0000256" key="5">
    <source>
        <dbReference type="SAM" id="MobiDB-lite"/>
    </source>
</evidence>
<evidence type="ECO:0000256" key="1">
    <source>
        <dbReference type="ARBA" id="ARBA00004141"/>
    </source>
</evidence>
<comment type="caution">
    <text evidence="7">The sequence shown here is derived from an EMBL/GenBank/DDBJ whole genome shotgun (WGS) entry which is preliminary data.</text>
</comment>
<dbReference type="Pfam" id="PF02535">
    <property type="entry name" value="Zip"/>
    <property type="match status" value="1"/>
</dbReference>
<evidence type="ECO:0000256" key="3">
    <source>
        <dbReference type="ARBA" id="ARBA00022989"/>
    </source>
</evidence>
<organism evidence="7 8">
    <name type="scientific">Caenorhabditis angaria</name>
    <dbReference type="NCBI Taxonomy" id="860376"/>
    <lineage>
        <taxon>Eukaryota</taxon>
        <taxon>Metazoa</taxon>
        <taxon>Ecdysozoa</taxon>
        <taxon>Nematoda</taxon>
        <taxon>Chromadorea</taxon>
        <taxon>Rhabditida</taxon>
        <taxon>Rhabditina</taxon>
        <taxon>Rhabditomorpha</taxon>
        <taxon>Rhabditoidea</taxon>
        <taxon>Rhabditidae</taxon>
        <taxon>Peloderinae</taxon>
        <taxon>Caenorhabditis</taxon>
    </lineage>
</organism>
<dbReference type="InterPro" id="IPR003689">
    <property type="entry name" value="ZIP"/>
</dbReference>
<dbReference type="GO" id="GO:0005886">
    <property type="term" value="C:plasma membrane"/>
    <property type="evidence" value="ECO:0007669"/>
    <property type="project" value="TreeGrafter"/>
</dbReference>
<dbReference type="GO" id="GO:0005385">
    <property type="term" value="F:zinc ion transmembrane transporter activity"/>
    <property type="evidence" value="ECO:0007669"/>
    <property type="project" value="TreeGrafter"/>
</dbReference>
<keyword evidence="3 6" id="KW-1133">Transmembrane helix</keyword>
<keyword evidence="4 6" id="KW-0472">Membrane</keyword>
<evidence type="ECO:0000313" key="7">
    <source>
        <dbReference type="EMBL" id="CAI5442203.1"/>
    </source>
</evidence>
<dbReference type="OrthoDB" id="448280at2759"/>
<protein>
    <submittedName>
        <fullName evidence="7">Uncharacterized protein</fullName>
    </submittedName>
</protein>
<feature type="transmembrane region" description="Helical" evidence="6">
    <location>
        <begin position="242"/>
        <end position="263"/>
    </location>
</feature>
<evidence type="ECO:0000256" key="4">
    <source>
        <dbReference type="ARBA" id="ARBA00023136"/>
    </source>
</evidence>
<dbReference type="PANTHER" id="PTHR11040">
    <property type="entry name" value="ZINC/IRON TRANSPORTER"/>
    <property type="match status" value="1"/>
</dbReference>
<keyword evidence="2 6" id="KW-0812">Transmembrane</keyword>
<evidence type="ECO:0000256" key="2">
    <source>
        <dbReference type="ARBA" id="ARBA00022692"/>
    </source>
</evidence>
<feature type="transmembrane region" description="Helical" evidence="6">
    <location>
        <begin position="6"/>
        <end position="29"/>
    </location>
</feature>
<dbReference type="EMBL" id="CANHGI010000002">
    <property type="protein sequence ID" value="CAI5442203.1"/>
    <property type="molecule type" value="Genomic_DNA"/>
</dbReference>
<feature type="compositionally biased region" description="Low complexity" evidence="5">
    <location>
        <begin position="318"/>
        <end position="336"/>
    </location>
</feature>
<proteinExistence type="predicted"/>
<name>A0A9P1ICB0_9PELO</name>
<comment type="subcellular location">
    <subcellularLocation>
        <location evidence="1">Membrane</location>
        <topology evidence="1">Multi-pass membrane protein</topology>
    </subcellularLocation>
</comment>
<feature type="transmembrane region" description="Helical" evidence="6">
    <location>
        <begin position="83"/>
        <end position="101"/>
    </location>
</feature>
<dbReference type="Proteomes" id="UP001152747">
    <property type="component" value="Unassembled WGS sequence"/>
</dbReference>
<feature type="transmembrane region" description="Helical" evidence="6">
    <location>
        <begin position="41"/>
        <end position="63"/>
    </location>
</feature>
<gene>
    <name evidence="7" type="ORF">CAMP_LOCUS4840</name>
</gene>